<dbReference type="Pfam" id="PF07944">
    <property type="entry name" value="Beta-AFase-like_GH127_cat"/>
    <property type="match status" value="1"/>
</dbReference>
<reference evidence="4" key="1">
    <citation type="journal article" date="2020" name="mSystems">
        <title>Genome- and Community-Level Interaction Insights into Carbon Utilization and Element Cycling Functions of Hydrothermarchaeota in Hydrothermal Sediment.</title>
        <authorList>
            <person name="Zhou Z."/>
            <person name="Liu Y."/>
            <person name="Xu W."/>
            <person name="Pan J."/>
            <person name="Luo Z.H."/>
            <person name="Li M."/>
        </authorList>
    </citation>
    <scope>NUCLEOTIDE SEQUENCE [LARGE SCALE GENOMIC DNA]</scope>
    <source>
        <strain evidence="4">SpSt-289</strain>
    </source>
</reference>
<dbReference type="SUPFAM" id="SSF48208">
    <property type="entry name" value="Six-hairpin glycosidases"/>
    <property type="match status" value="1"/>
</dbReference>
<dbReference type="InterPro" id="IPR012878">
    <property type="entry name" value="Beta-AFase-like_GH127_cat"/>
</dbReference>
<comment type="caution">
    <text evidence="4">The sequence shown here is derived from an EMBL/GenBank/DDBJ whole genome shotgun (WGS) entry which is preliminary data.</text>
</comment>
<proteinExistence type="predicted"/>
<dbReference type="InterPro" id="IPR049046">
    <property type="entry name" value="Beta-AFase-like_GH127_middle"/>
</dbReference>
<protein>
    <submittedName>
        <fullName evidence="4">Glycoside hydrolase family 127 protein</fullName>
    </submittedName>
</protein>
<keyword evidence="4" id="KW-0378">Hydrolase</keyword>
<dbReference type="AlphaFoldDB" id="A0A7C1JD95"/>
<dbReference type="Pfam" id="PF20736">
    <property type="entry name" value="Glyco_hydro127M"/>
    <property type="match status" value="1"/>
</dbReference>
<dbReference type="InterPro" id="IPR008928">
    <property type="entry name" value="6-hairpin_glycosidase_sf"/>
</dbReference>
<dbReference type="InterPro" id="IPR049049">
    <property type="entry name" value="Beta-AFase-like_GH127_C"/>
</dbReference>
<accession>A0A7C1JD95</accession>
<gene>
    <name evidence="4" type="ORF">ENQ20_18560</name>
</gene>
<feature type="domain" description="Non-reducing end beta-L-arabinofuranosidase-like GH127 catalytic" evidence="1">
    <location>
        <begin position="18"/>
        <end position="410"/>
    </location>
</feature>
<evidence type="ECO:0000313" key="4">
    <source>
        <dbReference type="EMBL" id="HDX33463.1"/>
    </source>
</evidence>
<feature type="domain" description="Non-reducing end beta-L-arabinofuranosidase-like GH127 middle" evidence="2">
    <location>
        <begin position="421"/>
        <end position="515"/>
    </location>
</feature>
<evidence type="ECO:0000259" key="2">
    <source>
        <dbReference type="Pfam" id="PF20736"/>
    </source>
</evidence>
<dbReference type="PANTHER" id="PTHR43465:SF2">
    <property type="entry name" value="DUF1680 DOMAIN PROTEIN (AFU_ORTHOLOGUE AFUA_1G08910)"/>
    <property type="match status" value="1"/>
</dbReference>
<dbReference type="GO" id="GO:0016787">
    <property type="term" value="F:hydrolase activity"/>
    <property type="evidence" value="ECO:0007669"/>
    <property type="project" value="UniProtKB-KW"/>
</dbReference>
<dbReference type="InterPro" id="IPR049174">
    <property type="entry name" value="Beta-AFase-like"/>
</dbReference>
<feature type="domain" description="Non-reducing end beta-L-arabinofuranosidase-like GH127 C-terminal" evidence="3">
    <location>
        <begin position="517"/>
        <end position="634"/>
    </location>
</feature>
<dbReference type="PANTHER" id="PTHR43465">
    <property type="entry name" value="DUF1680 DOMAIN PROTEIN (AFU_ORTHOLOGUE AFUA_1G08910)"/>
    <property type="match status" value="1"/>
</dbReference>
<name>A0A7C1JD95_9CHLR</name>
<evidence type="ECO:0000259" key="1">
    <source>
        <dbReference type="Pfam" id="PF07944"/>
    </source>
</evidence>
<organism evidence="4">
    <name type="scientific">Caldilinea aerophila</name>
    <dbReference type="NCBI Taxonomy" id="133453"/>
    <lineage>
        <taxon>Bacteria</taxon>
        <taxon>Bacillati</taxon>
        <taxon>Chloroflexota</taxon>
        <taxon>Caldilineae</taxon>
        <taxon>Caldilineales</taxon>
        <taxon>Caldilineaceae</taxon>
        <taxon>Caldilinea</taxon>
    </lineage>
</organism>
<dbReference type="Pfam" id="PF20737">
    <property type="entry name" value="Glyco_hydro127C"/>
    <property type="match status" value="1"/>
</dbReference>
<dbReference type="GO" id="GO:0005975">
    <property type="term" value="P:carbohydrate metabolic process"/>
    <property type="evidence" value="ECO:0007669"/>
    <property type="project" value="InterPro"/>
</dbReference>
<sequence length="636" mass="72252">MNTQSVKRKLTPVPFSLVTLDDPFWAPRQETNRRVSIPHMYQMLVDTGRIAAFDLNFTRPVPSPIVLIFGDSDPAKWLEAACYTLITHPDPQLAALVDEVADKIISAQQPDGYLNTHFIVAQPEMRWKNLRDWHEMYCAGHLMEAAVAHHQATGNPKLLNALARYADHIDRMFGPRPGQRRGYCGHPEIELALVRLYHATGERRYLELAKFMVEERGQSNPHYYDVEAIERGEDPRSFWAKTYEYCQAHLPIRQQDKVVGHAVRAMYLLCGVADLAHEYDDPTLLETCERLWDNLVHQRMYITGGIGPSRHNEGFTTDYDLPDETAYAETCAAIALILWNHRLLQFAGEGKYADVMEQTLYNGFISGVSLRGDSFFYVNPLASNGSHHRTPWFECPCCPPNVGRILASLGNYLYSTGEGGLWVHFYAQNSARTTVDGTEVGLRLESRYPWDGAVKLTITPAQPQRFTLYLRIPGWCDRWSLRVNGVTAEARLERGYAAIERTWQPGDVVALDLAMPVQPVFAHPYVRQMQGRTALQRGPIVYCLEEVDNPVTPLDRISIEPARVSDFAVEHRPDLLGGVTVLRGPAQIISEEGWDSYTLYRRNHPSRTVDAEIVAIPYATWDNRTAGEMRVWLRAE</sequence>
<dbReference type="EMBL" id="DSMG01000193">
    <property type="protein sequence ID" value="HDX33463.1"/>
    <property type="molecule type" value="Genomic_DNA"/>
</dbReference>
<evidence type="ECO:0000259" key="3">
    <source>
        <dbReference type="Pfam" id="PF20737"/>
    </source>
</evidence>